<proteinExistence type="predicted"/>
<protein>
    <recommendedName>
        <fullName evidence="2">DUF8021 domain-containing protein</fullName>
    </recommendedName>
</protein>
<evidence type="ECO:0000259" key="2">
    <source>
        <dbReference type="Pfam" id="PF26061"/>
    </source>
</evidence>
<keyword evidence="4" id="KW-1185">Reference proteome</keyword>
<accession>A0A8H3VML8</accession>
<dbReference type="Proteomes" id="UP000490939">
    <property type="component" value="Unassembled WGS sequence"/>
</dbReference>
<dbReference type="Pfam" id="PF26061">
    <property type="entry name" value="DUF8021"/>
    <property type="match status" value="1"/>
</dbReference>
<dbReference type="AlphaFoldDB" id="A0A8H3VML8"/>
<dbReference type="InterPro" id="IPR058334">
    <property type="entry name" value="DUF8021"/>
</dbReference>
<comment type="caution">
    <text evidence="3">The sequence shown here is derived from an EMBL/GenBank/DDBJ whole genome shotgun (WGS) entry which is preliminary data.</text>
</comment>
<evidence type="ECO:0000256" key="1">
    <source>
        <dbReference type="SAM" id="SignalP"/>
    </source>
</evidence>
<gene>
    <name evidence="3" type="ORF">EG327_002369</name>
</gene>
<sequence length="300" mass="32191">MLLTHSFSLLAAAALVSSECTRESLIAARDEFFKASGSGTPKTAANVKISFNNKITPLAQTPFSKLSGFTQFLVQAVDTEICEIATFRVATTQLLSTRLKLDTTGTLSEIEFLQAVSGDQFFRPSGFPTKEPAMFNKPQSPGSPPTVPATWDAKGYPGIPDKDVNKATCKSSAGAARKLTRKELIYVSSTYADGLKGEPWASCVIGSSPCPRNENGVTTTNNCAVGTGMFGFAVKGRRWVADVETGVVLGNFYFDYTGLAALATQNLYLHEYFKVEAGKLAYIFAPMKNIPKAQASAAIF</sequence>
<keyword evidence="1" id="KW-0732">Signal</keyword>
<evidence type="ECO:0000313" key="4">
    <source>
        <dbReference type="Proteomes" id="UP000490939"/>
    </source>
</evidence>
<dbReference type="EMBL" id="WNWR01000173">
    <property type="protein sequence ID" value="KAE9989688.1"/>
    <property type="molecule type" value="Genomic_DNA"/>
</dbReference>
<name>A0A8H3VML8_VENIN</name>
<organism evidence="3 4">
    <name type="scientific">Venturia inaequalis</name>
    <name type="common">Apple scab fungus</name>
    <dbReference type="NCBI Taxonomy" id="5025"/>
    <lineage>
        <taxon>Eukaryota</taxon>
        <taxon>Fungi</taxon>
        <taxon>Dikarya</taxon>
        <taxon>Ascomycota</taxon>
        <taxon>Pezizomycotina</taxon>
        <taxon>Dothideomycetes</taxon>
        <taxon>Pleosporomycetidae</taxon>
        <taxon>Venturiales</taxon>
        <taxon>Venturiaceae</taxon>
        <taxon>Venturia</taxon>
    </lineage>
</organism>
<feature type="domain" description="DUF8021" evidence="2">
    <location>
        <begin position="179"/>
        <end position="285"/>
    </location>
</feature>
<feature type="signal peptide" evidence="1">
    <location>
        <begin position="1"/>
        <end position="18"/>
    </location>
</feature>
<feature type="chain" id="PRO_5034426202" description="DUF8021 domain-containing protein" evidence="1">
    <location>
        <begin position="19"/>
        <end position="300"/>
    </location>
</feature>
<reference evidence="3 4" key="1">
    <citation type="submission" date="2019-07" db="EMBL/GenBank/DDBJ databases">
        <title>Venturia inaequalis Genome Resource.</title>
        <authorList>
            <person name="Lichtner F.J."/>
        </authorList>
    </citation>
    <scope>NUCLEOTIDE SEQUENCE [LARGE SCALE GENOMIC DNA]</scope>
    <source>
        <strain evidence="3 4">DMI_063113</strain>
    </source>
</reference>
<evidence type="ECO:0000313" key="3">
    <source>
        <dbReference type="EMBL" id="KAE9989688.1"/>
    </source>
</evidence>